<evidence type="ECO:0000313" key="2">
    <source>
        <dbReference type="Proteomes" id="UP000181980"/>
    </source>
</evidence>
<accession>A0A1H5PXX6</accession>
<proteinExistence type="predicted"/>
<keyword evidence="2" id="KW-1185">Reference proteome</keyword>
<name>A0A1H5PXX6_9ACTN</name>
<dbReference type="STRING" id="561176.SAMN04488561_6712"/>
<protein>
    <submittedName>
        <fullName evidence="1">Uncharacterized protein</fullName>
    </submittedName>
</protein>
<dbReference type="AlphaFoldDB" id="A0A1H5PXX6"/>
<evidence type="ECO:0000313" key="1">
    <source>
        <dbReference type="EMBL" id="SEF18646.1"/>
    </source>
</evidence>
<dbReference type="EMBL" id="FNUC01000004">
    <property type="protein sequence ID" value="SEF18646.1"/>
    <property type="molecule type" value="Genomic_DNA"/>
</dbReference>
<dbReference type="Proteomes" id="UP000181980">
    <property type="component" value="Unassembled WGS sequence"/>
</dbReference>
<reference evidence="2" key="1">
    <citation type="submission" date="2016-10" db="EMBL/GenBank/DDBJ databases">
        <authorList>
            <person name="Varghese N."/>
            <person name="Submissions S."/>
        </authorList>
    </citation>
    <scope>NUCLEOTIDE SEQUENCE [LARGE SCALE GENOMIC DNA]</scope>
    <source>
        <strain evidence="2">DSM 45237</strain>
    </source>
</reference>
<sequence>MLIAKVPHAIRNQPMAGSPAGDPVVAAGGGPLNRFATLSSDGEKFVAEMRETWLEC</sequence>
<gene>
    <name evidence="1" type="ORF">SAMN04488561_6712</name>
</gene>
<organism evidence="1 2">
    <name type="scientific">Jiangella alba</name>
    <dbReference type="NCBI Taxonomy" id="561176"/>
    <lineage>
        <taxon>Bacteria</taxon>
        <taxon>Bacillati</taxon>
        <taxon>Actinomycetota</taxon>
        <taxon>Actinomycetes</taxon>
        <taxon>Jiangellales</taxon>
        <taxon>Jiangellaceae</taxon>
        <taxon>Jiangella</taxon>
    </lineage>
</organism>